<organism evidence="2 3">
    <name type="scientific">Dendrothele bispora (strain CBS 962.96)</name>
    <dbReference type="NCBI Taxonomy" id="1314807"/>
    <lineage>
        <taxon>Eukaryota</taxon>
        <taxon>Fungi</taxon>
        <taxon>Dikarya</taxon>
        <taxon>Basidiomycota</taxon>
        <taxon>Agaricomycotina</taxon>
        <taxon>Agaricomycetes</taxon>
        <taxon>Agaricomycetidae</taxon>
        <taxon>Agaricales</taxon>
        <taxon>Agaricales incertae sedis</taxon>
        <taxon>Dendrothele</taxon>
    </lineage>
</organism>
<dbReference type="OrthoDB" id="3202607at2759"/>
<evidence type="ECO:0000256" key="1">
    <source>
        <dbReference type="SAM" id="MobiDB-lite"/>
    </source>
</evidence>
<keyword evidence="3" id="KW-1185">Reference proteome</keyword>
<name>A0A4S8KN64_DENBC</name>
<dbReference type="AlphaFoldDB" id="A0A4S8KN64"/>
<evidence type="ECO:0000313" key="2">
    <source>
        <dbReference type="EMBL" id="THU77086.1"/>
    </source>
</evidence>
<feature type="compositionally biased region" description="Acidic residues" evidence="1">
    <location>
        <begin position="25"/>
        <end position="45"/>
    </location>
</feature>
<reference evidence="2 3" key="1">
    <citation type="journal article" date="2019" name="Nat. Ecol. Evol.">
        <title>Megaphylogeny resolves global patterns of mushroom evolution.</title>
        <authorList>
            <person name="Varga T."/>
            <person name="Krizsan K."/>
            <person name="Foldi C."/>
            <person name="Dima B."/>
            <person name="Sanchez-Garcia M."/>
            <person name="Sanchez-Ramirez S."/>
            <person name="Szollosi G.J."/>
            <person name="Szarkandi J.G."/>
            <person name="Papp V."/>
            <person name="Albert L."/>
            <person name="Andreopoulos W."/>
            <person name="Angelini C."/>
            <person name="Antonin V."/>
            <person name="Barry K.W."/>
            <person name="Bougher N.L."/>
            <person name="Buchanan P."/>
            <person name="Buyck B."/>
            <person name="Bense V."/>
            <person name="Catcheside P."/>
            <person name="Chovatia M."/>
            <person name="Cooper J."/>
            <person name="Damon W."/>
            <person name="Desjardin D."/>
            <person name="Finy P."/>
            <person name="Geml J."/>
            <person name="Haridas S."/>
            <person name="Hughes K."/>
            <person name="Justo A."/>
            <person name="Karasinski D."/>
            <person name="Kautmanova I."/>
            <person name="Kiss B."/>
            <person name="Kocsube S."/>
            <person name="Kotiranta H."/>
            <person name="LaButti K.M."/>
            <person name="Lechner B.E."/>
            <person name="Liimatainen K."/>
            <person name="Lipzen A."/>
            <person name="Lukacs Z."/>
            <person name="Mihaltcheva S."/>
            <person name="Morgado L.N."/>
            <person name="Niskanen T."/>
            <person name="Noordeloos M.E."/>
            <person name="Ohm R.A."/>
            <person name="Ortiz-Santana B."/>
            <person name="Ovrebo C."/>
            <person name="Racz N."/>
            <person name="Riley R."/>
            <person name="Savchenko A."/>
            <person name="Shiryaev A."/>
            <person name="Soop K."/>
            <person name="Spirin V."/>
            <person name="Szebenyi C."/>
            <person name="Tomsovsky M."/>
            <person name="Tulloss R.E."/>
            <person name="Uehling J."/>
            <person name="Grigoriev I.V."/>
            <person name="Vagvolgyi C."/>
            <person name="Papp T."/>
            <person name="Martin F.M."/>
            <person name="Miettinen O."/>
            <person name="Hibbett D.S."/>
            <person name="Nagy L.G."/>
        </authorList>
    </citation>
    <scope>NUCLEOTIDE SEQUENCE [LARGE SCALE GENOMIC DNA]</scope>
    <source>
        <strain evidence="2 3">CBS 962.96</strain>
    </source>
</reference>
<feature type="compositionally biased region" description="Basic and acidic residues" evidence="1">
    <location>
        <begin position="88"/>
        <end position="99"/>
    </location>
</feature>
<dbReference type="EMBL" id="ML180565">
    <property type="protein sequence ID" value="THU77086.1"/>
    <property type="molecule type" value="Genomic_DNA"/>
</dbReference>
<dbReference type="Proteomes" id="UP000297245">
    <property type="component" value="Unassembled WGS sequence"/>
</dbReference>
<protein>
    <submittedName>
        <fullName evidence="2">Uncharacterized protein</fullName>
    </submittedName>
</protein>
<evidence type="ECO:0000313" key="3">
    <source>
        <dbReference type="Proteomes" id="UP000297245"/>
    </source>
</evidence>
<feature type="compositionally biased region" description="Polar residues" evidence="1">
    <location>
        <begin position="64"/>
        <end position="84"/>
    </location>
</feature>
<proteinExistence type="predicted"/>
<feature type="region of interest" description="Disordered" evidence="1">
    <location>
        <begin position="25"/>
        <end position="99"/>
    </location>
</feature>
<gene>
    <name evidence="2" type="ORF">K435DRAFT_812772</name>
</gene>
<accession>A0A4S8KN64</accession>
<sequence>MAKEGDMSTEGTEQSFLVKAEALEQAEQEASDYEGLDVEDNEGDEMLANTSCSSPADCLPPTPVGSTHNPPVSNLSQKNNLQKSNCRRTPDASLTHKLDGGVGPCQTKAEKKARLHTKTHAKEQAKRCKACAQQCSGDRPPALQDISKKRTEECVPMSAPGFDSEQMCLGVDEAVCERNMAQFNWDGRTCHPIIDSQDCVVAVLAGRPRGSDWDGLMEEAASEIEQTRGQLPCEMSRRGDFPVANVGQAHGGGHKQPGNVCQQCFKHMLQTLLSTTGQWDCMHALWKWKPTLRQHFKKKSVFACCTINFGSVTVCVHHTDHANLVFGWFKTDEDFKKSATRTQLSKGQEDRKTRWKNGLEMFSKIGDLLKK</sequence>